<dbReference type="GO" id="GO:0046854">
    <property type="term" value="P:phosphatidylinositol phosphate biosynthetic process"/>
    <property type="evidence" value="ECO:0007669"/>
    <property type="project" value="TreeGrafter"/>
</dbReference>
<feature type="compositionally biased region" description="Basic and acidic residues" evidence="8">
    <location>
        <begin position="10"/>
        <end position="22"/>
    </location>
</feature>
<dbReference type="GO" id="GO:0005634">
    <property type="term" value="C:nucleus"/>
    <property type="evidence" value="ECO:0007669"/>
    <property type="project" value="TreeGrafter"/>
</dbReference>
<evidence type="ECO:0000256" key="4">
    <source>
        <dbReference type="ARBA" id="ARBA00022777"/>
    </source>
</evidence>
<dbReference type="EMBL" id="JW875125">
    <property type="protein sequence ID" value="AFP07642.1"/>
    <property type="molecule type" value="mRNA"/>
</dbReference>
<keyword evidence="5" id="KW-0067">ATP-binding</keyword>
<feature type="non-terminal residue" evidence="9">
    <location>
        <position position="1"/>
    </location>
</feature>
<keyword evidence="4 7" id="KW-0418">Kinase</keyword>
<keyword evidence="3" id="KW-0547">Nucleotide-binding</keyword>
<dbReference type="InterPro" id="IPR005522">
    <property type="entry name" value="IPK"/>
</dbReference>
<dbReference type="GO" id="GO:0008440">
    <property type="term" value="F:inositol-1,4,5-trisphosphate 3-kinase activity"/>
    <property type="evidence" value="ECO:0007669"/>
    <property type="project" value="UniProtKB-EC"/>
</dbReference>
<dbReference type="PANTHER" id="PTHR12400">
    <property type="entry name" value="INOSITOL POLYPHOSPHATE KINASE"/>
    <property type="match status" value="1"/>
</dbReference>
<feature type="region of interest" description="Disordered" evidence="8">
    <location>
        <begin position="1"/>
        <end position="22"/>
    </location>
</feature>
<dbReference type="Gene3D" id="3.30.470.160">
    <property type="entry name" value="Inositol polyphosphate kinase"/>
    <property type="match status" value="1"/>
</dbReference>
<dbReference type="GO" id="GO:0005524">
    <property type="term" value="F:ATP binding"/>
    <property type="evidence" value="ECO:0007669"/>
    <property type="project" value="UniProtKB-KW"/>
</dbReference>
<evidence type="ECO:0000256" key="2">
    <source>
        <dbReference type="ARBA" id="ARBA00022679"/>
    </source>
</evidence>
<reference evidence="9" key="1">
    <citation type="journal article" date="2014" name="Nature">
        <title>Elephant shark genome provides unique insights into gnathostome evolution.</title>
        <authorList>
            <consortium name="International Elephant Shark Genome Sequencing Consortium"/>
            <person name="Venkatesh B."/>
            <person name="Lee A.P."/>
            <person name="Ravi V."/>
            <person name="Maurya A.K."/>
            <person name="Lian M.M."/>
            <person name="Swann J.B."/>
            <person name="Ohta Y."/>
            <person name="Flajnik M.F."/>
            <person name="Sutoh Y."/>
            <person name="Kasahara M."/>
            <person name="Hoon S."/>
            <person name="Gangu V."/>
            <person name="Roy S.W."/>
            <person name="Irimia M."/>
            <person name="Korzh V."/>
            <person name="Kondrychyn I."/>
            <person name="Lim Z.W."/>
            <person name="Tay B.H."/>
            <person name="Tohari S."/>
            <person name="Kong K.W."/>
            <person name="Ho S."/>
            <person name="Lorente-Galdos B."/>
            <person name="Quilez J."/>
            <person name="Marques-Bonet T."/>
            <person name="Raney B.J."/>
            <person name="Ingham P.W."/>
            <person name="Tay A."/>
            <person name="Hillier L.W."/>
            <person name="Minx P."/>
            <person name="Boehm T."/>
            <person name="Wilson R.K."/>
            <person name="Brenner S."/>
            <person name="Warren W.C."/>
        </authorList>
    </citation>
    <scope>NUCLEOTIDE SEQUENCE</scope>
    <source>
        <tissue evidence="9">Gills</tissue>
    </source>
</reference>
<evidence type="ECO:0000256" key="1">
    <source>
        <dbReference type="ARBA" id="ARBA00007374"/>
    </source>
</evidence>
<evidence type="ECO:0000256" key="5">
    <source>
        <dbReference type="ARBA" id="ARBA00022840"/>
    </source>
</evidence>
<proteinExistence type="evidence at transcript level"/>
<dbReference type="SUPFAM" id="SSF56104">
    <property type="entry name" value="SAICAR synthase-like"/>
    <property type="match status" value="1"/>
</dbReference>
<dbReference type="InterPro" id="IPR038286">
    <property type="entry name" value="IPK_sf"/>
</dbReference>
<protein>
    <recommendedName>
        <fullName evidence="7">Kinase</fullName>
        <ecNumber evidence="7">2.7.-.-</ecNumber>
    </recommendedName>
</protein>
<dbReference type="EC" id="2.7.-.-" evidence="7"/>
<name>V9L6G3_CALMI</name>
<comment type="similarity">
    <text evidence="1 7">Belongs to the inositol phosphokinase (IPK) family.</text>
</comment>
<sequence length="328" mass="37711">SQESDEVFSEEERMESSTEGRAGRLRKMKSWKTFFTVVHWSLKRSNSWVQLAGHSGHFRRGDGDCVLKRYSELESLALRELMADALTPHVPRYYGAIDLEGQRFNRLQDLLRGRQEPRVLDCKMGVRTYLEEEMGGARLKLRPRKDLYLKMRRVDPEAPSPEDHSLGAVTKLQYMRWRETLSSTSSLAFRIEGLTTADGKVLKDFKQTRSREQITATLLRFTGGEVDILKGYLEQLRSIEEALGRSVFFKTHEVIGSSLLFVHESLGKPEVWLIDFGKTTALPQGQTLRHDIPWEEGNREDGYLLGLHNLMDIFSQALTQRLTDTETT</sequence>
<dbReference type="GO" id="GO:0000828">
    <property type="term" value="F:inositol hexakisphosphate kinase activity"/>
    <property type="evidence" value="ECO:0007669"/>
    <property type="project" value="TreeGrafter"/>
</dbReference>
<accession>V9L6G3</accession>
<evidence type="ECO:0000313" key="9">
    <source>
        <dbReference type="EMBL" id="AFP07642.1"/>
    </source>
</evidence>
<dbReference type="FunFam" id="3.30.470.160:FF:000001">
    <property type="entry name" value="Kinase"/>
    <property type="match status" value="1"/>
</dbReference>
<dbReference type="AlphaFoldDB" id="V9L6G3"/>
<organism evidence="9">
    <name type="scientific">Callorhinchus milii</name>
    <name type="common">Ghost shark</name>
    <dbReference type="NCBI Taxonomy" id="7868"/>
    <lineage>
        <taxon>Eukaryota</taxon>
        <taxon>Metazoa</taxon>
        <taxon>Chordata</taxon>
        <taxon>Craniata</taxon>
        <taxon>Vertebrata</taxon>
        <taxon>Chondrichthyes</taxon>
        <taxon>Holocephali</taxon>
        <taxon>Chimaeriformes</taxon>
        <taxon>Callorhinchidae</taxon>
        <taxon>Callorhinchus</taxon>
    </lineage>
</organism>
<evidence type="ECO:0000256" key="6">
    <source>
        <dbReference type="ARBA" id="ARBA00051963"/>
    </source>
</evidence>
<evidence type="ECO:0000256" key="3">
    <source>
        <dbReference type="ARBA" id="ARBA00022741"/>
    </source>
</evidence>
<evidence type="ECO:0000256" key="7">
    <source>
        <dbReference type="RuleBase" id="RU363090"/>
    </source>
</evidence>
<dbReference type="PANTHER" id="PTHR12400:SF26">
    <property type="entry name" value="KINASE"/>
    <property type="match status" value="1"/>
</dbReference>
<keyword evidence="2 7" id="KW-0808">Transferase</keyword>
<dbReference type="GO" id="GO:0005737">
    <property type="term" value="C:cytoplasm"/>
    <property type="evidence" value="ECO:0007669"/>
    <property type="project" value="TreeGrafter"/>
</dbReference>
<dbReference type="GO" id="GO:0032958">
    <property type="term" value="P:inositol phosphate biosynthetic process"/>
    <property type="evidence" value="ECO:0007669"/>
    <property type="project" value="InterPro"/>
</dbReference>
<dbReference type="Pfam" id="PF03770">
    <property type="entry name" value="IPK"/>
    <property type="match status" value="1"/>
</dbReference>
<comment type="catalytic activity">
    <reaction evidence="6">
        <text>1D-myo-inositol 1,4,5-trisphosphate + ATP = 1D-myo-inositol 1,3,4,5-tetrakisphosphate + ADP + H(+)</text>
        <dbReference type="Rhea" id="RHEA:11020"/>
        <dbReference type="ChEBI" id="CHEBI:15378"/>
        <dbReference type="ChEBI" id="CHEBI:30616"/>
        <dbReference type="ChEBI" id="CHEBI:57895"/>
        <dbReference type="ChEBI" id="CHEBI:203600"/>
        <dbReference type="ChEBI" id="CHEBI:456216"/>
        <dbReference type="EC" id="2.7.1.127"/>
    </reaction>
    <physiologicalReaction direction="left-to-right" evidence="6">
        <dbReference type="Rhea" id="RHEA:11021"/>
    </physiologicalReaction>
</comment>
<evidence type="ECO:0000256" key="8">
    <source>
        <dbReference type="SAM" id="MobiDB-lite"/>
    </source>
</evidence>